<dbReference type="InterPro" id="IPR006447">
    <property type="entry name" value="Myb_dom_plants"/>
</dbReference>
<dbReference type="InterPro" id="IPR009057">
    <property type="entry name" value="Homeodomain-like_sf"/>
</dbReference>
<proteinExistence type="predicted"/>
<dbReference type="InterPro" id="IPR017930">
    <property type="entry name" value="Myb_dom"/>
</dbReference>
<dbReference type="GO" id="GO:0005634">
    <property type="term" value="C:nucleus"/>
    <property type="evidence" value="ECO:0007669"/>
    <property type="project" value="UniProtKB-SubCell"/>
</dbReference>
<evidence type="ECO:0008006" key="12">
    <source>
        <dbReference type="Google" id="ProtNLM"/>
    </source>
</evidence>
<dbReference type="GO" id="GO:0003677">
    <property type="term" value="F:DNA binding"/>
    <property type="evidence" value="ECO:0007669"/>
    <property type="project" value="InterPro"/>
</dbReference>
<dbReference type="GO" id="GO:0009739">
    <property type="term" value="P:response to gibberellin"/>
    <property type="evidence" value="ECO:0000318"/>
    <property type="project" value="GO_Central"/>
</dbReference>
<sequence>MDTDWTVSSSSWYWEEDKIFRNSYWTREEDKAFENALALYHDDPNQWEKIAEAVPGKTIEDLKLHYEDLRADVVAIESGDVPLPKYPNNVSVPQMSKKPPRRGVKRGIPWSVKQHRQFLEGLEKYGKGDWKSIARNCVAGKTNSQVASHAQKYFKRLKLGSKKGKRPSINDIRTVHPETTPPAVEEPALPVYPKGASTSIAPFGGVTSGPQFASSQAMMMSAEADPGLPAWSMFVGPYGSQPIIQEPVCSSAEMMSAYCYYHPRTERMVQESGGVAAASYGSFDIPFTSEFGDLDVEEFVLPHFLD</sequence>
<feature type="region of interest" description="Disordered" evidence="6">
    <location>
        <begin position="162"/>
        <end position="189"/>
    </location>
</feature>
<name>A0A022Q9B5_ERYGU</name>
<dbReference type="PROSITE" id="PS51293">
    <property type="entry name" value="SANT"/>
    <property type="match status" value="1"/>
</dbReference>
<feature type="domain" description="HTH myb-type" evidence="9">
    <location>
        <begin position="17"/>
        <end position="74"/>
    </location>
</feature>
<evidence type="ECO:0000256" key="1">
    <source>
        <dbReference type="ARBA" id="ARBA00004123"/>
    </source>
</evidence>
<evidence type="ECO:0000259" key="7">
    <source>
        <dbReference type="PROSITE" id="PS50090"/>
    </source>
</evidence>
<dbReference type="Pfam" id="PF00249">
    <property type="entry name" value="Myb_DNA-binding"/>
    <property type="match status" value="2"/>
</dbReference>
<dbReference type="PROSITE" id="PS51294">
    <property type="entry name" value="HTH_MYB"/>
    <property type="match status" value="2"/>
</dbReference>
<feature type="domain" description="SANT" evidence="8">
    <location>
        <begin position="110"/>
        <end position="158"/>
    </location>
</feature>
<evidence type="ECO:0000313" key="11">
    <source>
        <dbReference type="Proteomes" id="UP000030748"/>
    </source>
</evidence>
<keyword evidence="3" id="KW-0805">Transcription regulation</keyword>
<dbReference type="GO" id="GO:0009908">
    <property type="term" value="P:flower development"/>
    <property type="evidence" value="ECO:0007669"/>
    <property type="project" value="UniProtKB-ARBA"/>
</dbReference>
<dbReference type="PANTHER" id="PTHR44042">
    <property type="entry name" value="DUPLICATED HOMEODOMAIN-LIKE SUPERFAMILY PROTEIN-RELATED"/>
    <property type="match status" value="1"/>
</dbReference>
<dbReference type="GO" id="GO:0009751">
    <property type="term" value="P:response to salicylic acid"/>
    <property type="evidence" value="ECO:0000318"/>
    <property type="project" value="GO_Central"/>
</dbReference>
<evidence type="ECO:0000256" key="5">
    <source>
        <dbReference type="ARBA" id="ARBA00023242"/>
    </source>
</evidence>
<dbReference type="CDD" id="cd00167">
    <property type="entry name" value="SANT"/>
    <property type="match status" value="2"/>
</dbReference>
<keyword evidence="11" id="KW-1185">Reference proteome</keyword>
<keyword evidence="4" id="KW-0804">Transcription</keyword>
<dbReference type="OrthoDB" id="907286at2759"/>
<dbReference type="EMBL" id="KI632147">
    <property type="protein sequence ID" value="EYU23843.1"/>
    <property type="molecule type" value="Genomic_DNA"/>
</dbReference>
<gene>
    <name evidence="10" type="ORF">MIMGU_mgv1a010639mg</name>
</gene>
<feature type="domain" description="HTH myb-type" evidence="9">
    <location>
        <begin position="101"/>
        <end position="158"/>
    </location>
</feature>
<dbReference type="InterPro" id="IPR017884">
    <property type="entry name" value="SANT_dom"/>
</dbReference>
<keyword evidence="5" id="KW-0539">Nucleus</keyword>
<dbReference type="OMA" id="MCHRERT"/>
<keyword evidence="2" id="KW-0217">Developmental protein</keyword>
<feature type="compositionally biased region" description="Low complexity" evidence="6">
    <location>
        <begin position="177"/>
        <end position="189"/>
    </location>
</feature>
<dbReference type="SMART" id="SM00717">
    <property type="entry name" value="SANT"/>
    <property type="match status" value="2"/>
</dbReference>
<dbReference type="SUPFAM" id="SSF46689">
    <property type="entry name" value="Homeodomain-like"/>
    <property type="match status" value="2"/>
</dbReference>
<evidence type="ECO:0000259" key="8">
    <source>
        <dbReference type="PROSITE" id="PS51293"/>
    </source>
</evidence>
<dbReference type="STRING" id="4155.A0A022Q9B5"/>
<dbReference type="PhylomeDB" id="A0A022Q9B5"/>
<comment type="subcellular location">
    <subcellularLocation>
        <location evidence="1">Nucleus</location>
    </subcellularLocation>
</comment>
<dbReference type="PANTHER" id="PTHR44042:SF67">
    <property type="entry name" value="MYB-LIKE PROTEIN I"/>
    <property type="match status" value="1"/>
</dbReference>
<dbReference type="eggNOG" id="KOG0724">
    <property type="taxonomic scope" value="Eukaryota"/>
</dbReference>
<accession>A0A022Q9B5</accession>
<dbReference type="Gene3D" id="1.10.10.60">
    <property type="entry name" value="Homeodomain-like"/>
    <property type="match status" value="2"/>
</dbReference>
<feature type="domain" description="Myb-like" evidence="7">
    <location>
        <begin position="109"/>
        <end position="154"/>
    </location>
</feature>
<evidence type="ECO:0000259" key="9">
    <source>
        <dbReference type="PROSITE" id="PS51294"/>
    </source>
</evidence>
<dbReference type="InterPro" id="IPR001005">
    <property type="entry name" value="SANT/Myb"/>
</dbReference>
<feature type="domain" description="Myb-like" evidence="7">
    <location>
        <begin position="25"/>
        <end position="70"/>
    </location>
</feature>
<organism evidence="10 11">
    <name type="scientific">Erythranthe guttata</name>
    <name type="common">Yellow monkey flower</name>
    <name type="synonym">Mimulus guttatus</name>
    <dbReference type="NCBI Taxonomy" id="4155"/>
    <lineage>
        <taxon>Eukaryota</taxon>
        <taxon>Viridiplantae</taxon>
        <taxon>Streptophyta</taxon>
        <taxon>Embryophyta</taxon>
        <taxon>Tracheophyta</taxon>
        <taxon>Spermatophyta</taxon>
        <taxon>Magnoliopsida</taxon>
        <taxon>eudicotyledons</taxon>
        <taxon>Gunneridae</taxon>
        <taxon>Pentapetalae</taxon>
        <taxon>asterids</taxon>
        <taxon>lamiids</taxon>
        <taxon>Lamiales</taxon>
        <taxon>Phrymaceae</taxon>
        <taxon>Erythranthe</taxon>
    </lineage>
</organism>
<dbReference type="FunFam" id="1.10.10.60:FF:000154">
    <property type="entry name" value="Transcription factor SRM1"/>
    <property type="match status" value="1"/>
</dbReference>
<feature type="region of interest" description="Disordered" evidence="6">
    <location>
        <begin position="87"/>
        <end position="106"/>
    </location>
</feature>
<protein>
    <recommendedName>
        <fullName evidence="12">HTH myb-type domain-containing protein</fullName>
    </recommendedName>
</protein>
<dbReference type="PROSITE" id="PS50090">
    <property type="entry name" value="MYB_LIKE"/>
    <property type="match status" value="2"/>
</dbReference>
<dbReference type="GO" id="GO:0048262">
    <property type="term" value="P:determination of dorsal/ventral asymmetry"/>
    <property type="evidence" value="ECO:0007669"/>
    <property type="project" value="UniProtKB-ARBA"/>
</dbReference>
<evidence type="ECO:0000313" key="10">
    <source>
        <dbReference type="EMBL" id="EYU23843.1"/>
    </source>
</evidence>
<reference evidence="10 11" key="1">
    <citation type="journal article" date="2013" name="Proc. Natl. Acad. Sci. U.S.A.">
        <title>Fine-scale variation in meiotic recombination in Mimulus inferred from population shotgun sequencing.</title>
        <authorList>
            <person name="Hellsten U."/>
            <person name="Wright K.M."/>
            <person name="Jenkins J."/>
            <person name="Shu S."/>
            <person name="Yuan Y."/>
            <person name="Wessler S.R."/>
            <person name="Schmutz J."/>
            <person name="Willis J.H."/>
            <person name="Rokhsar D.S."/>
        </authorList>
    </citation>
    <scope>NUCLEOTIDE SEQUENCE [LARGE SCALE GENOMIC DNA]</scope>
    <source>
        <strain evidence="11">cv. DUN x IM62</strain>
    </source>
</reference>
<evidence type="ECO:0000256" key="2">
    <source>
        <dbReference type="ARBA" id="ARBA00022473"/>
    </source>
</evidence>
<dbReference type="KEGG" id="egt:105972952"/>
<evidence type="ECO:0000256" key="3">
    <source>
        <dbReference type="ARBA" id="ARBA00023015"/>
    </source>
</evidence>
<evidence type="ECO:0000256" key="6">
    <source>
        <dbReference type="SAM" id="MobiDB-lite"/>
    </source>
</evidence>
<dbReference type="NCBIfam" id="TIGR01557">
    <property type="entry name" value="myb_SHAQKYF"/>
    <property type="match status" value="1"/>
</dbReference>
<dbReference type="AlphaFoldDB" id="A0A022Q9B5"/>
<dbReference type="Proteomes" id="UP000030748">
    <property type="component" value="Unassembled WGS sequence"/>
</dbReference>
<evidence type="ECO:0000256" key="4">
    <source>
        <dbReference type="ARBA" id="ARBA00023163"/>
    </source>
</evidence>